<comment type="catalytic activity">
    <reaction evidence="13">
        <text>L-threonyl-[protein] + ATP = O-phospho-L-threonyl-[protein] + ADP + H(+)</text>
        <dbReference type="Rhea" id="RHEA:46608"/>
        <dbReference type="Rhea" id="RHEA-COMP:11060"/>
        <dbReference type="Rhea" id="RHEA-COMP:11605"/>
        <dbReference type="ChEBI" id="CHEBI:15378"/>
        <dbReference type="ChEBI" id="CHEBI:30013"/>
        <dbReference type="ChEBI" id="CHEBI:30616"/>
        <dbReference type="ChEBI" id="CHEBI:61977"/>
        <dbReference type="ChEBI" id="CHEBI:456216"/>
        <dbReference type="EC" id="2.7.11.1"/>
    </reaction>
</comment>
<reference evidence="19 20" key="1">
    <citation type="submission" date="2014-06" db="EMBL/GenBank/DDBJ databases">
        <authorList>
            <person name="Swart Estienne"/>
        </authorList>
    </citation>
    <scope>NUCLEOTIDE SEQUENCE [LARGE SCALE GENOMIC DNA]</scope>
    <source>
        <strain evidence="19 20">130c</strain>
    </source>
</reference>
<evidence type="ECO:0000313" key="20">
    <source>
        <dbReference type="Proteomes" id="UP000039865"/>
    </source>
</evidence>
<accession>A0A078B2N2</accession>
<keyword evidence="8 15" id="KW-0547">Nucleotide-binding</keyword>
<name>A0A078B2N2_STYLE</name>
<dbReference type="PANTHER" id="PTHR24349">
    <property type="entry name" value="SERINE/THREONINE-PROTEIN KINASE"/>
    <property type="match status" value="1"/>
</dbReference>
<evidence type="ECO:0000256" key="5">
    <source>
        <dbReference type="ARBA" id="ARBA00022679"/>
    </source>
</evidence>
<comment type="cofactor">
    <cofactor evidence="1">
        <name>Mg(2+)</name>
        <dbReference type="ChEBI" id="CHEBI:18420"/>
    </cofactor>
</comment>
<evidence type="ECO:0000256" key="15">
    <source>
        <dbReference type="PROSITE-ProRule" id="PRU10141"/>
    </source>
</evidence>
<evidence type="ECO:0000256" key="12">
    <source>
        <dbReference type="ARBA" id="ARBA00024334"/>
    </source>
</evidence>
<keyword evidence="4 16" id="KW-0723">Serine/threonine-protein kinase</keyword>
<dbReference type="SUPFAM" id="SSF56112">
    <property type="entry name" value="Protein kinase-like (PK-like)"/>
    <property type="match status" value="1"/>
</dbReference>
<proteinExistence type="inferred from homology"/>
<evidence type="ECO:0000256" key="8">
    <source>
        <dbReference type="ARBA" id="ARBA00022741"/>
    </source>
</evidence>
<dbReference type="PRINTS" id="PR00450">
    <property type="entry name" value="RECOVERIN"/>
</dbReference>
<dbReference type="GO" id="GO:0005509">
    <property type="term" value="F:calcium ion binding"/>
    <property type="evidence" value="ECO:0007669"/>
    <property type="project" value="InterPro"/>
</dbReference>
<evidence type="ECO:0000256" key="9">
    <source>
        <dbReference type="ARBA" id="ARBA00022777"/>
    </source>
</evidence>
<dbReference type="EMBL" id="CCKQ01015655">
    <property type="protein sequence ID" value="CDW87482.1"/>
    <property type="molecule type" value="Genomic_DNA"/>
</dbReference>
<dbReference type="OrthoDB" id="40902at2759"/>
<dbReference type="InterPro" id="IPR017441">
    <property type="entry name" value="Protein_kinase_ATP_BS"/>
</dbReference>
<dbReference type="GO" id="GO:0004674">
    <property type="term" value="F:protein serine/threonine kinase activity"/>
    <property type="evidence" value="ECO:0007669"/>
    <property type="project" value="UniProtKB-KW"/>
</dbReference>
<dbReference type="InParanoid" id="A0A078B2N2"/>
<dbReference type="Proteomes" id="UP000039865">
    <property type="component" value="Unassembled WGS sequence"/>
</dbReference>
<dbReference type="PROSITE" id="PS50222">
    <property type="entry name" value="EF_HAND_2"/>
    <property type="match status" value="4"/>
</dbReference>
<evidence type="ECO:0000256" key="6">
    <source>
        <dbReference type="ARBA" id="ARBA00022723"/>
    </source>
</evidence>
<organism evidence="19 20">
    <name type="scientific">Stylonychia lemnae</name>
    <name type="common">Ciliate</name>
    <dbReference type="NCBI Taxonomy" id="5949"/>
    <lineage>
        <taxon>Eukaryota</taxon>
        <taxon>Sar</taxon>
        <taxon>Alveolata</taxon>
        <taxon>Ciliophora</taxon>
        <taxon>Intramacronucleata</taxon>
        <taxon>Spirotrichea</taxon>
        <taxon>Stichotrichia</taxon>
        <taxon>Sporadotrichida</taxon>
        <taxon>Oxytrichidae</taxon>
        <taxon>Stylonychinae</taxon>
        <taxon>Stylonychia</taxon>
    </lineage>
</organism>
<comment type="subunit">
    <text evidence="2">Monomer.</text>
</comment>
<dbReference type="Gene3D" id="1.10.238.10">
    <property type="entry name" value="EF-hand"/>
    <property type="match status" value="1"/>
</dbReference>
<dbReference type="EC" id="2.7.11.1" evidence="3"/>
<dbReference type="AlphaFoldDB" id="A0A078B2N2"/>
<keyword evidence="6" id="KW-0479">Metal-binding</keyword>
<dbReference type="InterPro" id="IPR000719">
    <property type="entry name" value="Prot_kinase_dom"/>
</dbReference>
<dbReference type="FunFam" id="1.10.510.10:FF:000571">
    <property type="entry name" value="Maternal embryonic leucine zipper kinase"/>
    <property type="match status" value="1"/>
</dbReference>
<dbReference type="InterPro" id="IPR011009">
    <property type="entry name" value="Kinase-like_dom_sf"/>
</dbReference>
<evidence type="ECO:0000259" key="17">
    <source>
        <dbReference type="PROSITE" id="PS50011"/>
    </source>
</evidence>
<dbReference type="InterPro" id="IPR011992">
    <property type="entry name" value="EF-hand-dom_pair"/>
</dbReference>
<keyword evidence="11 15" id="KW-0067">ATP-binding</keyword>
<protein>
    <recommendedName>
        <fullName evidence="3">non-specific serine/threonine protein kinase</fullName>
        <ecNumber evidence="3">2.7.11.1</ecNumber>
    </recommendedName>
</protein>
<keyword evidence="5" id="KW-0808">Transferase</keyword>
<dbReference type="FunFam" id="1.10.238.10:FF:000003">
    <property type="entry name" value="Calmodulin A"/>
    <property type="match status" value="1"/>
</dbReference>
<dbReference type="InterPro" id="IPR008271">
    <property type="entry name" value="Ser/Thr_kinase_AS"/>
</dbReference>
<feature type="binding site" evidence="15">
    <location>
        <position position="53"/>
    </location>
    <ligand>
        <name>ATP</name>
        <dbReference type="ChEBI" id="CHEBI:30616"/>
    </ligand>
</feature>
<comment type="catalytic activity">
    <reaction evidence="14">
        <text>L-seryl-[protein] + ATP = O-phospho-L-seryl-[protein] + ADP + H(+)</text>
        <dbReference type="Rhea" id="RHEA:17989"/>
        <dbReference type="Rhea" id="RHEA-COMP:9863"/>
        <dbReference type="Rhea" id="RHEA-COMP:11604"/>
        <dbReference type="ChEBI" id="CHEBI:15378"/>
        <dbReference type="ChEBI" id="CHEBI:29999"/>
        <dbReference type="ChEBI" id="CHEBI:30616"/>
        <dbReference type="ChEBI" id="CHEBI:83421"/>
        <dbReference type="ChEBI" id="CHEBI:456216"/>
        <dbReference type="EC" id="2.7.11.1"/>
    </reaction>
</comment>
<dbReference type="Gene3D" id="1.10.510.10">
    <property type="entry name" value="Transferase(Phosphotransferase) domain 1"/>
    <property type="match status" value="1"/>
</dbReference>
<feature type="domain" description="EF-hand" evidence="18">
    <location>
        <begin position="404"/>
        <end position="439"/>
    </location>
</feature>
<sequence>METKVNLSKQWFIDSRKGNIKDSYHFIERLGSGGFGVVYLAQERKSGDKFAVKAIQKNKIQDYDTFQNEIRTLRTLDHPNIIKLYEIWEWQDVCFLVTEQLLLNVNAIVSFCEGGELFYYILQKKSLSEKEAALIMKQGFSALSYIHHNKISHRDIKPENFMLKNKDDITNIKLIDFGLAKDFSEQQAMQTPSGSPYYIAPEVFSSKYNEKCDLWSIGVVLYILLSGKVPFPGESNKEIIENVVKGDYHFNHEAFLSVSALAKDLIKKLLVKDIDQRYSAVEAYNHPWIQKSEEILDNEIAAEAFDNMKNFMQAVNLKKTTLIYLASKLPEKNIDELRKLFIQIDLDGDGIITSEEFKHALTIYGFQIDKDEIEQLVNQIDTNNNGFIDYTEFIAGCMKSKIYLREENIRGAFQYFDQDQSGSITKDELKSILSSEDVMIPDAYIEQIIKEVDVNKDDQIDYNEFLEMMKKDLKVRLAVYNMNLKDLMIFKPQCSIF</sequence>
<dbReference type="OMA" id="YNHPWIQ"/>
<gene>
    <name evidence="19" type="primary">Contig9395.g10041</name>
    <name evidence="19" type="ORF">STYLEM_16587</name>
</gene>
<dbReference type="Gene3D" id="3.30.200.20">
    <property type="entry name" value="Phosphorylase Kinase, domain 1"/>
    <property type="match status" value="1"/>
</dbReference>
<evidence type="ECO:0000256" key="13">
    <source>
        <dbReference type="ARBA" id="ARBA00047899"/>
    </source>
</evidence>
<evidence type="ECO:0000256" key="7">
    <source>
        <dbReference type="ARBA" id="ARBA00022737"/>
    </source>
</evidence>
<dbReference type="CDD" id="cd00051">
    <property type="entry name" value="EFh"/>
    <property type="match status" value="1"/>
</dbReference>
<dbReference type="PROSITE" id="PS50011">
    <property type="entry name" value="PROTEIN_KINASE_DOM"/>
    <property type="match status" value="1"/>
</dbReference>
<dbReference type="SMART" id="SM00220">
    <property type="entry name" value="S_TKc"/>
    <property type="match status" value="1"/>
</dbReference>
<dbReference type="SMART" id="SM00054">
    <property type="entry name" value="EFh"/>
    <property type="match status" value="4"/>
</dbReference>
<feature type="domain" description="Protein kinase" evidence="17">
    <location>
        <begin position="24"/>
        <end position="289"/>
    </location>
</feature>
<keyword evidence="10" id="KW-0106">Calcium</keyword>
<evidence type="ECO:0000313" key="19">
    <source>
        <dbReference type="EMBL" id="CDW87482.1"/>
    </source>
</evidence>
<evidence type="ECO:0000259" key="18">
    <source>
        <dbReference type="PROSITE" id="PS50222"/>
    </source>
</evidence>
<evidence type="ECO:0000256" key="10">
    <source>
        <dbReference type="ARBA" id="ARBA00022837"/>
    </source>
</evidence>
<keyword evidence="9 19" id="KW-0418">Kinase</keyword>
<evidence type="ECO:0000256" key="1">
    <source>
        <dbReference type="ARBA" id="ARBA00001946"/>
    </source>
</evidence>
<dbReference type="SUPFAM" id="SSF47473">
    <property type="entry name" value="EF-hand"/>
    <property type="match status" value="1"/>
</dbReference>
<dbReference type="Pfam" id="PF00069">
    <property type="entry name" value="Pkinase"/>
    <property type="match status" value="1"/>
</dbReference>
<evidence type="ECO:0000256" key="2">
    <source>
        <dbReference type="ARBA" id="ARBA00011245"/>
    </source>
</evidence>
<dbReference type="FunFam" id="3.30.200.20:FF:000315">
    <property type="entry name" value="Calcium-dependent protein kinase 3"/>
    <property type="match status" value="1"/>
</dbReference>
<dbReference type="GO" id="GO:0005524">
    <property type="term" value="F:ATP binding"/>
    <property type="evidence" value="ECO:0007669"/>
    <property type="project" value="UniProtKB-UniRule"/>
</dbReference>
<dbReference type="InterPro" id="IPR002048">
    <property type="entry name" value="EF_hand_dom"/>
</dbReference>
<feature type="domain" description="EF-hand" evidence="18">
    <location>
        <begin position="332"/>
        <end position="367"/>
    </location>
</feature>
<evidence type="ECO:0000256" key="3">
    <source>
        <dbReference type="ARBA" id="ARBA00012513"/>
    </source>
</evidence>
<evidence type="ECO:0000256" key="4">
    <source>
        <dbReference type="ARBA" id="ARBA00022527"/>
    </source>
</evidence>
<dbReference type="PROSITE" id="PS00107">
    <property type="entry name" value="PROTEIN_KINASE_ATP"/>
    <property type="match status" value="1"/>
</dbReference>
<evidence type="ECO:0000256" key="16">
    <source>
        <dbReference type="RuleBase" id="RU000304"/>
    </source>
</evidence>
<keyword evidence="20" id="KW-1185">Reference proteome</keyword>
<feature type="domain" description="EF-hand" evidence="18">
    <location>
        <begin position="368"/>
        <end position="403"/>
    </location>
</feature>
<keyword evidence="7" id="KW-0677">Repeat</keyword>
<evidence type="ECO:0000256" key="14">
    <source>
        <dbReference type="ARBA" id="ARBA00048679"/>
    </source>
</evidence>
<dbReference type="InterPro" id="IPR018247">
    <property type="entry name" value="EF_Hand_1_Ca_BS"/>
</dbReference>
<dbReference type="CDD" id="cd05117">
    <property type="entry name" value="STKc_CAMK"/>
    <property type="match status" value="1"/>
</dbReference>
<dbReference type="InterPro" id="IPR050205">
    <property type="entry name" value="CDPK_Ser/Thr_kinases"/>
</dbReference>
<evidence type="ECO:0000256" key="11">
    <source>
        <dbReference type="ARBA" id="ARBA00022840"/>
    </source>
</evidence>
<dbReference type="PROSITE" id="PS00018">
    <property type="entry name" value="EF_HAND_1"/>
    <property type="match status" value="4"/>
</dbReference>
<dbReference type="PROSITE" id="PS00108">
    <property type="entry name" value="PROTEIN_KINASE_ST"/>
    <property type="match status" value="1"/>
</dbReference>
<comment type="similarity">
    <text evidence="12">Belongs to the protein kinase superfamily. Ser/Thr protein kinase family. CDPK subfamily.</text>
</comment>
<dbReference type="Pfam" id="PF13499">
    <property type="entry name" value="EF-hand_7"/>
    <property type="match status" value="2"/>
</dbReference>
<feature type="domain" description="EF-hand" evidence="18">
    <location>
        <begin position="440"/>
        <end position="475"/>
    </location>
</feature>